<sequence>MENQENILHDQMNVPPTRVRNLKTSEPTAPVLNESWESSWLMAHASDPISAPDKAPFEVRSAVMADGGGTNAPERHTWYDGLLAAGAAVAARWLNEHPAARAHVMRAYRYLSDRDVCLALLMVLGGALFFGRLRGLAYYGLYVGYPLVLTFQALESTMAASRASYGGAAAAATATRVPEAVLRNHLCFWSLSAVIHALLNILAGPHSETTPSRSVAALFAAFIGYAAHLLLNVMLWWRPHDAALGRGAKFSGAAWIWTYAVRQHIAPRLQRSWCSMCRQLQAHYKPH</sequence>
<protein>
    <submittedName>
        <fullName evidence="2">Uncharacterized protein</fullName>
    </submittedName>
</protein>
<dbReference type="Proteomes" id="UP001301350">
    <property type="component" value="Unassembled WGS sequence"/>
</dbReference>
<organism evidence="2 3">
    <name type="scientific">Cyanidium caldarium</name>
    <name type="common">Red alga</name>
    <dbReference type="NCBI Taxonomy" id="2771"/>
    <lineage>
        <taxon>Eukaryota</taxon>
        <taxon>Rhodophyta</taxon>
        <taxon>Bangiophyceae</taxon>
        <taxon>Cyanidiales</taxon>
        <taxon>Cyanidiaceae</taxon>
        <taxon>Cyanidium</taxon>
    </lineage>
</organism>
<reference evidence="2 3" key="1">
    <citation type="submission" date="2022-07" db="EMBL/GenBank/DDBJ databases">
        <title>Genome-wide signatures of adaptation to extreme environments.</title>
        <authorList>
            <person name="Cho C.H."/>
            <person name="Yoon H.S."/>
        </authorList>
    </citation>
    <scope>NUCLEOTIDE SEQUENCE [LARGE SCALE GENOMIC DNA]</scope>
    <source>
        <strain evidence="2 3">DBV 063 E5</strain>
    </source>
</reference>
<keyword evidence="3" id="KW-1185">Reference proteome</keyword>
<accession>A0AAV9J1Z2</accession>
<name>A0AAV9J1Z2_CYACA</name>
<gene>
    <name evidence="2" type="ORF">CDCA_CDCA17G4326</name>
</gene>
<comment type="caution">
    <text evidence="2">The sequence shown here is derived from an EMBL/GenBank/DDBJ whole genome shotgun (WGS) entry which is preliminary data.</text>
</comment>
<evidence type="ECO:0000313" key="2">
    <source>
        <dbReference type="EMBL" id="KAK4538301.1"/>
    </source>
</evidence>
<feature type="transmembrane region" description="Helical" evidence="1">
    <location>
        <begin position="111"/>
        <end position="130"/>
    </location>
</feature>
<keyword evidence="1" id="KW-1133">Transmembrane helix</keyword>
<evidence type="ECO:0000256" key="1">
    <source>
        <dbReference type="SAM" id="Phobius"/>
    </source>
</evidence>
<evidence type="ECO:0000313" key="3">
    <source>
        <dbReference type="Proteomes" id="UP001301350"/>
    </source>
</evidence>
<keyword evidence="1" id="KW-0812">Transmembrane</keyword>
<dbReference type="EMBL" id="JANCYW010000017">
    <property type="protein sequence ID" value="KAK4538301.1"/>
    <property type="molecule type" value="Genomic_DNA"/>
</dbReference>
<proteinExistence type="predicted"/>
<keyword evidence="1" id="KW-0472">Membrane</keyword>
<dbReference type="AlphaFoldDB" id="A0AAV9J1Z2"/>
<feature type="transmembrane region" description="Helical" evidence="1">
    <location>
        <begin position="215"/>
        <end position="237"/>
    </location>
</feature>